<gene>
    <name evidence="2" type="ORF">HKI87_02g15500</name>
</gene>
<feature type="compositionally biased region" description="Acidic residues" evidence="1">
    <location>
        <begin position="94"/>
        <end position="113"/>
    </location>
</feature>
<sequence length="176" mass="19334">MESGGRREEQECAAVFSRCSEDVVEEASHGLDEEGFAERAGAKGGHAPPTTEARGLGADEPKEDGHPQSSLLAQVQKYQLRHRGCSAGAVGASEDSETDSEESDSDGNEEDDYQVFGRMTIKAQSEAFYQVRLQQKENMTSRAGVKERTTPRFMARKNDSRLAFGTQSMRAPKENR</sequence>
<evidence type="ECO:0000313" key="2">
    <source>
        <dbReference type="EMBL" id="WZN60022.1"/>
    </source>
</evidence>
<feature type="compositionally biased region" description="Basic and acidic residues" evidence="1">
    <location>
        <begin position="26"/>
        <end position="41"/>
    </location>
</feature>
<evidence type="ECO:0000256" key="1">
    <source>
        <dbReference type="SAM" id="MobiDB-lite"/>
    </source>
</evidence>
<organism evidence="2 3">
    <name type="scientific">Chloropicon roscoffensis</name>
    <dbReference type="NCBI Taxonomy" id="1461544"/>
    <lineage>
        <taxon>Eukaryota</taxon>
        <taxon>Viridiplantae</taxon>
        <taxon>Chlorophyta</taxon>
        <taxon>Chloropicophyceae</taxon>
        <taxon>Chloropicales</taxon>
        <taxon>Chloropicaceae</taxon>
        <taxon>Chloropicon</taxon>
    </lineage>
</organism>
<protein>
    <submittedName>
        <fullName evidence="2">Uncharacterized protein</fullName>
    </submittedName>
</protein>
<feature type="compositionally biased region" description="Basic and acidic residues" evidence="1">
    <location>
        <begin position="57"/>
        <end position="66"/>
    </location>
</feature>
<keyword evidence="3" id="KW-1185">Reference proteome</keyword>
<dbReference type="AlphaFoldDB" id="A0AAX4P150"/>
<feature type="region of interest" description="Disordered" evidence="1">
    <location>
        <begin position="138"/>
        <end position="176"/>
    </location>
</feature>
<feature type="region of interest" description="Disordered" evidence="1">
    <location>
        <begin position="23"/>
        <end position="71"/>
    </location>
</feature>
<evidence type="ECO:0000313" key="3">
    <source>
        <dbReference type="Proteomes" id="UP001472866"/>
    </source>
</evidence>
<dbReference type="Proteomes" id="UP001472866">
    <property type="component" value="Chromosome 02"/>
</dbReference>
<accession>A0AAX4P150</accession>
<feature type="compositionally biased region" description="Basic and acidic residues" evidence="1">
    <location>
        <begin position="144"/>
        <end position="160"/>
    </location>
</feature>
<reference evidence="2 3" key="1">
    <citation type="submission" date="2024-03" db="EMBL/GenBank/DDBJ databases">
        <title>Complete genome sequence of the green alga Chloropicon roscoffensis RCC1871.</title>
        <authorList>
            <person name="Lemieux C."/>
            <person name="Pombert J.-F."/>
            <person name="Otis C."/>
            <person name="Turmel M."/>
        </authorList>
    </citation>
    <scope>NUCLEOTIDE SEQUENCE [LARGE SCALE GENOMIC DNA]</scope>
    <source>
        <strain evidence="2 3">RCC1871</strain>
    </source>
</reference>
<feature type="region of interest" description="Disordered" evidence="1">
    <location>
        <begin position="85"/>
        <end position="113"/>
    </location>
</feature>
<name>A0AAX4P150_9CHLO</name>
<dbReference type="EMBL" id="CP151502">
    <property type="protein sequence ID" value="WZN60022.1"/>
    <property type="molecule type" value="Genomic_DNA"/>
</dbReference>
<proteinExistence type="predicted"/>